<comment type="caution">
    <text evidence="2">The sequence shown here is derived from an EMBL/GenBank/DDBJ whole genome shotgun (WGS) entry which is preliminary data.</text>
</comment>
<dbReference type="InterPro" id="IPR036390">
    <property type="entry name" value="WH_DNA-bd_sf"/>
</dbReference>
<dbReference type="Gene3D" id="1.10.10.10">
    <property type="entry name" value="Winged helix-like DNA-binding domain superfamily/Winged helix DNA-binding domain"/>
    <property type="match status" value="1"/>
</dbReference>
<dbReference type="PANTHER" id="PTHR33164:SF103">
    <property type="entry name" value="REGULATORY PROTEIN MARR"/>
    <property type="match status" value="1"/>
</dbReference>
<dbReference type="Pfam" id="PF12802">
    <property type="entry name" value="MarR_2"/>
    <property type="match status" value="1"/>
</dbReference>
<gene>
    <name evidence="2" type="ORF">GOSPT_020_00010</name>
</gene>
<protein>
    <submittedName>
        <fullName evidence="2">Putative transcriptional regulator</fullName>
    </submittedName>
</protein>
<dbReference type="SMART" id="SM00347">
    <property type="entry name" value="HTH_MARR"/>
    <property type="match status" value="1"/>
</dbReference>
<name>H5TVZ3_9ACTN</name>
<evidence type="ECO:0000313" key="3">
    <source>
        <dbReference type="Proteomes" id="UP000005845"/>
    </source>
</evidence>
<dbReference type="eggNOG" id="COG1846">
    <property type="taxonomic scope" value="Bacteria"/>
</dbReference>
<accession>H5TVZ3</accession>
<dbReference type="AlphaFoldDB" id="H5TVZ3"/>
<organism evidence="2 3">
    <name type="scientific">Gordonia sputi NBRC 100414</name>
    <dbReference type="NCBI Taxonomy" id="1089453"/>
    <lineage>
        <taxon>Bacteria</taxon>
        <taxon>Bacillati</taxon>
        <taxon>Actinomycetota</taxon>
        <taxon>Actinomycetes</taxon>
        <taxon>Mycobacteriales</taxon>
        <taxon>Gordoniaceae</taxon>
        <taxon>Gordonia</taxon>
    </lineage>
</organism>
<dbReference type="Proteomes" id="UP000005845">
    <property type="component" value="Unassembled WGS sequence"/>
</dbReference>
<dbReference type="InterPro" id="IPR000835">
    <property type="entry name" value="HTH_MarR-typ"/>
</dbReference>
<keyword evidence="3" id="KW-1185">Reference proteome</keyword>
<sequence length="141" mass="15163">MLVSSMQDVALLIKRLQNQHHKTLDAALGAIGLTLVQWDALRHLSQHPGASLHALAQLTFQSDQGFGTLAARMEDRGLVQREAGKGRTVTLTMTAKGQSLLADAAHVVDHTLTSTLGVLTQGELDDLHRLLDEALRPASTS</sequence>
<dbReference type="PANTHER" id="PTHR33164">
    <property type="entry name" value="TRANSCRIPTIONAL REGULATOR, MARR FAMILY"/>
    <property type="match status" value="1"/>
</dbReference>
<dbReference type="GO" id="GO:0006950">
    <property type="term" value="P:response to stress"/>
    <property type="evidence" value="ECO:0007669"/>
    <property type="project" value="TreeGrafter"/>
</dbReference>
<feature type="domain" description="HTH marR-type" evidence="1">
    <location>
        <begin position="1"/>
        <end position="136"/>
    </location>
</feature>
<dbReference type="EMBL" id="BAFC01000020">
    <property type="protein sequence ID" value="GAB37651.1"/>
    <property type="molecule type" value="Genomic_DNA"/>
</dbReference>
<proteinExistence type="predicted"/>
<evidence type="ECO:0000313" key="2">
    <source>
        <dbReference type="EMBL" id="GAB37651.1"/>
    </source>
</evidence>
<dbReference type="SUPFAM" id="SSF46785">
    <property type="entry name" value="Winged helix' DNA-binding domain"/>
    <property type="match status" value="1"/>
</dbReference>
<dbReference type="InterPro" id="IPR036388">
    <property type="entry name" value="WH-like_DNA-bd_sf"/>
</dbReference>
<reference evidence="2 3" key="1">
    <citation type="submission" date="2012-02" db="EMBL/GenBank/DDBJ databases">
        <title>Whole genome shotgun sequence of Gordonia sputi NBRC 100414.</title>
        <authorList>
            <person name="Yoshida I."/>
            <person name="Hosoyama A."/>
            <person name="Tsuchikane K."/>
            <person name="Katsumata H."/>
            <person name="Yamazaki S."/>
            <person name="Fujita N."/>
        </authorList>
    </citation>
    <scope>NUCLEOTIDE SEQUENCE [LARGE SCALE GENOMIC DNA]</scope>
    <source>
        <strain evidence="2 3">NBRC 100414</strain>
    </source>
</reference>
<evidence type="ECO:0000259" key="1">
    <source>
        <dbReference type="PROSITE" id="PS50995"/>
    </source>
</evidence>
<dbReference type="GO" id="GO:0003700">
    <property type="term" value="F:DNA-binding transcription factor activity"/>
    <property type="evidence" value="ECO:0007669"/>
    <property type="project" value="InterPro"/>
</dbReference>
<dbReference type="InterPro" id="IPR039422">
    <property type="entry name" value="MarR/SlyA-like"/>
</dbReference>
<dbReference type="PROSITE" id="PS50995">
    <property type="entry name" value="HTH_MARR_2"/>
    <property type="match status" value="1"/>
</dbReference>